<accession>A0A5A7R6G6</accession>
<gene>
    <name evidence="1" type="ORF">STAS_30490</name>
</gene>
<sequence length="125" mass="14597">MVMRLMEALCQPDNREHRHLLCSDGLQCPRCCIGWTVKFSCPRPDNREQRRLLCSTCICGLADTEGPKFLTWRIAIHTSRKLRTRVVINLDPGISGNEKNWDPSWRGHALVDFKHREKGQRFRHS</sequence>
<keyword evidence="2" id="KW-1185">Reference proteome</keyword>
<evidence type="ECO:0000313" key="1">
    <source>
        <dbReference type="EMBL" id="GER53012.1"/>
    </source>
</evidence>
<protein>
    <submittedName>
        <fullName evidence="1">RNA recognition motif (RRM)-containing protein-like protein</fullName>
    </submittedName>
</protein>
<name>A0A5A7R6G6_STRAF</name>
<reference evidence="2" key="1">
    <citation type="journal article" date="2019" name="Curr. Biol.">
        <title>Genome Sequence of Striga asiatica Provides Insight into the Evolution of Plant Parasitism.</title>
        <authorList>
            <person name="Yoshida S."/>
            <person name="Kim S."/>
            <person name="Wafula E.K."/>
            <person name="Tanskanen J."/>
            <person name="Kim Y.M."/>
            <person name="Honaas L."/>
            <person name="Yang Z."/>
            <person name="Spallek T."/>
            <person name="Conn C.E."/>
            <person name="Ichihashi Y."/>
            <person name="Cheong K."/>
            <person name="Cui S."/>
            <person name="Der J.P."/>
            <person name="Gundlach H."/>
            <person name="Jiao Y."/>
            <person name="Hori C."/>
            <person name="Ishida J.K."/>
            <person name="Kasahara H."/>
            <person name="Kiba T."/>
            <person name="Kim M.S."/>
            <person name="Koo N."/>
            <person name="Laohavisit A."/>
            <person name="Lee Y.H."/>
            <person name="Lumba S."/>
            <person name="McCourt P."/>
            <person name="Mortimer J.C."/>
            <person name="Mutuku J.M."/>
            <person name="Nomura T."/>
            <person name="Sasaki-Sekimoto Y."/>
            <person name="Seto Y."/>
            <person name="Wang Y."/>
            <person name="Wakatake T."/>
            <person name="Sakakibara H."/>
            <person name="Demura T."/>
            <person name="Yamaguchi S."/>
            <person name="Yoneyama K."/>
            <person name="Manabe R.I."/>
            <person name="Nelson D.C."/>
            <person name="Schulman A.H."/>
            <person name="Timko M.P."/>
            <person name="dePamphilis C.W."/>
            <person name="Choi D."/>
            <person name="Shirasu K."/>
        </authorList>
    </citation>
    <scope>NUCLEOTIDE SEQUENCE [LARGE SCALE GENOMIC DNA]</scope>
    <source>
        <strain evidence="2">cv. UVA1</strain>
    </source>
</reference>
<dbReference type="AlphaFoldDB" id="A0A5A7R6G6"/>
<evidence type="ECO:0000313" key="2">
    <source>
        <dbReference type="Proteomes" id="UP000325081"/>
    </source>
</evidence>
<comment type="caution">
    <text evidence="1">The sequence shown here is derived from an EMBL/GenBank/DDBJ whole genome shotgun (WGS) entry which is preliminary data.</text>
</comment>
<organism evidence="1 2">
    <name type="scientific">Striga asiatica</name>
    <name type="common">Asiatic witchweed</name>
    <name type="synonym">Buchnera asiatica</name>
    <dbReference type="NCBI Taxonomy" id="4170"/>
    <lineage>
        <taxon>Eukaryota</taxon>
        <taxon>Viridiplantae</taxon>
        <taxon>Streptophyta</taxon>
        <taxon>Embryophyta</taxon>
        <taxon>Tracheophyta</taxon>
        <taxon>Spermatophyta</taxon>
        <taxon>Magnoliopsida</taxon>
        <taxon>eudicotyledons</taxon>
        <taxon>Gunneridae</taxon>
        <taxon>Pentapetalae</taxon>
        <taxon>asterids</taxon>
        <taxon>lamiids</taxon>
        <taxon>Lamiales</taxon>
        <taxon>Orobanchaceae</taxon>
        <taxon>Buchnereae</taxon>
        <taxon>Striga</taxon>
    </lineage>
</organism>
<proteinExistence type="predicted"/>
<dbReference type="Proteomes" id="UP000325081">
    <property type="component" value="Unassembled WGS sequence"/>
</dbReference>
<dbReference type="EMBL" id="BKCP01010514">
    <property type="protein sequence ID" value="GER53012.1"/>
    <property type="molecule type" value="Genomic_DNA"/>
</dbReference>